<dbReference type="InterPro" id="IPR016769">
    <property type="entry name" value="Phage_SP01_Orf1"/>
</dbReference>
<dbReference type="Proteomes" id="UP000285794">
    <property type="component" value="Unassembled WGS sequence"/>
</dbReference>
<dbReference type="InterPro" id="IPR036412">
    <property type="entry name" value="HAD-like_sf"/>
</dbReference>
<evidence type="ECO:0000313" key="2">
    <source>
        <dbReference type="Proteomes" id="UP000285794"/>
    </source>
</evidence>
<dbReference type="NCBIfam" id="NF046079">
    <property type="entry name" value="HAD_phos_BT0820"/>
    <property type="match status" value="1"/>
</dbReference>
<reference evidence="1 2" key="1">
    <citation type="submission" date="2018-07" db="EMBL/GenBank/DDBJ databases">
        <title>Draft genome sequence of Ancylomarina sp. M1P.</title>
        <authorList>
            <person name="Yadav S."/>
            <person name="Villanueva L."/>
            <person name="Damste J.S.S."/>
        </authorList>
    </citation>
    <scope>NUCLEOTIDE SEQUENCE [LARGE SCALE GENOMIC DNA]</scope>
    <source>
        <strain evidence="1 2">M1P</strain>
    </source>
</reference>
<accession>A0A425XWM2</accession>
<protein>
    <submittedName>
        <fullName evidence="1">Hydrolase</fullName>
    </submittedName>
</protein>
<dbReference type="InterPro" id="IPR023214">
    <property type="entry name" value="HAD_sf"/>
</dbReference>
<comment type="caution">
    <text evidence="1">The sequence shown here is derived from an EMBL/GenBank/DDBJ whole genome shotgun (WGS) entry which is preliminary data.</text>
</comment>
<dbReference type="PIRSF" id="PIRSF020079">
    <property type="entry name" value="UCP020079"/>
    <property type="match status" value="1"/>
</dbReference>
<keyword evidence="2" id="KW-1185">Reference proteome</keyword>
<dbReference type="GO" id="GO:0016787">
    <property type="term" value="F:hydrolase activity"/>
    <property type="evidence" value="ECO:0007669"/>
    <property type="project" value="UniProtKB-KW"/>
</dbReference>
<evidence type="ECO:0000313" key="1">
    <source>
        <dbReference type="EMBL" id="RRG19038.1"/>
    </source>
</evidence>
<name>A0A425XWM2_9BACT</name>
<dbReference type="EMBL" id="QQWG01000029">
    <property type="protein sequence ID" value="RRG19038.1"/>
    <property type="molecule type" value="Genomic_DNA"/>
</dbReference>
<dbReference type="AlphaFoldDB" id="A0A425XWM2"/>
<organism evidence="1 2">
    <name type="scientific">Ancylomarina euxinus</name>
    <dbReference type="NCBI Taxonomy" id="2283627"/>
    <lineage>
        <taxon>Bacteria</taxon>
        <taxon>Pseudomonadati</taxon>
        <taxon>Bacteroidota</taxon>
        <taxon>Bacteroidia</taxon>
        <taxon>Marinilabiliales</taxon>
        <taxon>Marinifilaceae</taxon>
        <taxon>Ancylomarina</taxon>
    </lineage>
</organism>
<sequence length="131" mass="15154">MIIAIDFDGTIVEQKYPRVGKEIPFATSTLKMLQEKGHQLILWTYRSGKELDDAVEFCHSKGLEFYAINKNYPEEIFEGNISRKIKADMYIDDMNYGGLPDWGEIYLNITNPNNNKSKEKKRKKGLARIFG</sequence>
<dbReference type="SUPFAM" id="SSF56784">
    <property type="entry name" value="HAD-like"/>
    <property type="match status" value="1"/>
</dbReference>
<dbReference type="OrthoDB" id="5431039at2"/>
<keyword evidence="1" id="KW-0378">Hydrolase</keyword>
<proteinExistence type="predicted"/>
<dbReference type="Gene3D" id="3.40.50.1000">
    <property type="entry name" value="HAD superfamily/HAD-like"/>
    <property type="match status" value="1"/>
</dbReference>
<dbReference type="RefSeq" id="WP_125032132.1">
    <property type="nucleotide sequence ID" value="NZ_JAPXVP010000026.1"/>
</dbReference>
<gene>
    <name evidence="1" type="ORF">DWB61_17145</name>
</gene>